<accession>A0AB35RLW1</accession>
<sequence>MRDFKALPGIGAATGVLLLAWPFIIWFGLRYNSLQWLLPLMAVMLLLRLRQARQKAGPMRFVMQSVALAGIVLCIASTLLNTHQLLLFYPVVVNIVMLTVFGGSLWTAMPLVERLARLHDPHLPPEGIQYTRRVTQVWCLFFILNGGIALFTAIYGDMPLWAAWNGMISYLLIGTLMAGEWLVRSRLLKREKP</sequence>
<proteinExistence type="predicted"/>
<feature type="transmembrane region" description="Helical" evidence="1">
    <location>
        <begin position="161"/>
        <end position="183"/>
    </location>
</feature>
<evidence type="ECO:0000313" key="2">
    <source>
        <dbReference type="EMBL" id="MDV2862581.1"/>
    </source>
</evidence>
<feature type="transmembrane region" description="Helical" evidence="1">
    <location>
        <begin position="137"/>
        <end position="155"/>
    </location>
</feature>
<reference evidence="2 3" key="1">
    <citation type="submission" date="2023-10" db="EMBL/GenBank/DDBJ databases">
        <title>Phytobacter spp. The emergence of a new genus of hospital-origin enterobacteria encoding carbapenemases in Argentina.</title>
        <authorList>
            <person name="Vay C."/>
            <person name="Almuzara M."/>
            <person name="Traglia G.M."/>
            <person name="Campos J."/>
        </authorList>
    </citation>
    <scope>NUCLEOTIDE SEQUENCE [LARGE SCALE GENOMIC DNA]</scope>
    <source>
        <strain evidence="2 3">CVMA36</strain>
    </source>
</reference>
<dbReference type="Proteomes" id="UP001286589">
    <property type="component" value="Unassembled WGS sequence"/>
</dbReference>
<dbReference type="RefSeq" id="WP_317101523.1">
    <property type="nucleotide sequence ID" value="NZ_JAWJAC010000004.1"/>
</dbReference>
<dbReference type="AlphaFoldDB" id="A0AB35RLW1"/>
<evidence type="ECO:0000256" key="1">
    <source>
        <dbReference type="SAM" id="Phobius"/>
    </source>
</evidence>
<comment type="caution">
    <text evidence="2">The sequence shown here is derived from an EMBL/GenBank/DDBJ whole genome shotgun (WGS) entry which is preliminary data.</text>
</comment>
<feature type="transmembrane region" description="Helical" evidence="1">
    <location>
        <begin position="7"/>
        <end position="27"/>
    </location>
</feature>
<feature type="transmembrane region" description="Helical" evidence="1">
    <location>
        <begin position="61"/>
        <end position="80"/>
    </location>
</feature>
<dbReference type="EMBL" id="JAWJAC010000004">
    <property type="protein sequence ID" value="MDV2862581.1"/>
    <property type="molecule type" value="Genomic_DNA"/>
</dbReference>
<keyword evidence="1" id="KW-0812">Transmembrane</keyword>
<keyword evidence="3" id="KW-1185">Reference proteome</keyword>
<protein>
    <recommendedName>
        <fullName evidence="4">DNA gyrase subunit B</fullName>
    </recommendedName>
</protein>
<evidence type="ECO:0000313" key="3">
    <source>
        <dbReference type="Proteomes" id="UP001286589"/>
    </source>
</evidence>
<evidence type="ECO:0008006" key="4">
    <source>
        <dbReference type="Google" id="ProtNLM"/>
    </source>
</evidence>
<gene>
    <name evidence="2" type="ORF">R0H02_08925</name>
</gene>
<feature type="transmembrane region" description="Helical" evidence="1">
    <location>
        <begin position="86"/>
        <end position="108"/>
    </location>
</feature>
<keyword evidence="1" id="KW-1133">Transmembrane helix</keyword>
<name>A0AB35RLW1_9ENTR</name>
<organism evidence="2 3">
    <name type="scientific">Phytobacter ursingii</name>
    <dbReference type="NCBI Taxonomy" id="1972431"/>
    <lineage>
        <taxon>Bacteria</taxon>
        <taxon>Pseudomonadati</taxon>
        <taxon>Pseudomonadota</taxon>
        <taxon>Gammaproteobacteria</taxon>
        <taxon>Enterobacterales</taxon>
        <taxon>Enterobacteriaceae</taxon>
        <taxon>Phytobacter</taxon>
    </lineage>
</organism>
<keyword evidence="1" id="KW-0472">Membrane</keyword>
<feature type="transmembrane region" description="Helical" evidence="1">
    <location>
        <begin position="33"/>
        <end position="49"/>
    </location>
</feature>